<name>A0A0K9NZE1_ZOSMR</name>
<dbReference type="InterPro" id="IPR038898">
    <property type="entry name" value="BROX"/>
</dbReference>
<dbReference type="Pfam" id="PF03097">
    <property type="entry name" value="BRO1"/>
    <property type="match status" value="1"/>
</dbReference>
<dbReference type="PANTHER" id="PTHR23032">
    <property type="entry name" value="BRO1 DOMAIN-CONTAINING PROTEIN BROX"/>
    <property type="match status" value="1"/>
</dbReference>
<dbReference type="Gene3D" id="1.25.40.280">
    <property type="entry name" value="alix/aip1 like domains"/>
    <property type="match status" value="1"/>
</dbReference>
<evidence type="ECO:0000259" key="2">
    <source>
        <dbReference type="PROSITE" id="PS51180"/>
    </source>
</evidence>
<reference evidence="4" key="1">
    <citation type="journal article" date="2016" name="Nature">
        <title>The genome of the seagrass Zostera marina reveals angiosperm adaptation to the sea.</title>
        <authorList>
            <person name="Olsen J.L."/>
            <person name="Rouze P."/>
            <person name="Verhelst B."/>
            <person name="Lin Y.-C."/>
            <person name="Bayer T."/>
            <person name="Collen J."/>
            <person name="Dattolo E."/>
            <person name="De Paoli E."/>
            <person name="Dittami S."/>
            <person name="Maumus F."/>
            <person name="Michel G."/>
            <person name="Kersting A."/>
            <person name="Lauritano C."/>
            <person name="Lohaus R."/>
            <person name="Toepel M."/>
            <person name="Tonon T."/>
            <person name="Vanneste K."/>
            <person name="Amirebrahimi M."/>
            <person name="Brakel J."/>
            <person name="Bostroem C."/>
            <person name="Chovatia M."/>
            <person name="Grimwood J."/>
            <person name="Jenkins J.W."/>
            <person name="Jueterbock A."/>
            <person name="Mraz A."/>
            <person name="Stam W.T."/>
            <person name="Tice H."/>
            <person name="Bornberg-Bauer E."/>
            <person name="Green P.J."/>
            <person name="Pearson G.A."/>
            <person name="Procaccini G."/>
            <person name="Duarte C.M."/>
            <person name="Schmutz J."/>
            <person name="Reusch T.B.H."/>
            <person name="Van de Peer Y."/>
        </authorList>
    </citation>
    <scope>NUCLEOTIDE SEQUENCE [LARGE SCALE GENOMIC DNA]</scope>
    <source>
        <strain evidence="4">cv. Finnish</strain>
    </source>
</reference>
<dbReference type="PROSITE" id="PS51180">
    <property type="entry name" value="BRO1"/>
    <property type="match status" value="1"/>
</dbReference>
<dbReference type="OMA" id="WHEKIPS"/>
<dbReference type="OrthoDB" id="10266451at2759"/>
<dbReference type="PANTHER" id="PTHR23032:SF20">
    <property type="entry name" value="ENDOSOMAL TARGETING BRO1-LIKE DOMAIN-CONTAINING PROTEIN"/>
    <property type="match status" value="1"/>
</dbReference>
<evidence type="ECO:0000256" key="1">
    <source>
        <dbReference type="ARBA" id="ARBA00008901"/>
    </source>
</evidence>
<dbReference type="InterPro" id="IPR004328">
    <property type="entry name" value="BRO1_dom"/>
</dbReference>
<organism evidence="3 4">
    <name type="scientific">Zostera marina</name>
    <name type="common">Eelgrass</name>
    <dbReference type="NCBI Taxonomy" id="29655"/>
    <lineage>
        <taxon>Eukaryota</taxon>
        <taxon>Viridiplantae</taxon>
        <taxon>Streptophyta</taxon>
        <taxon>Embryophyta</taxon>
        <taxon>Tracheophyta</taxon>
        <taxon>Spermatophyta</taxon>
        <taxon>Magnoliopsida</taxon>
        <taxon>Liliopsida</taxon>
        <taxon>Zosteraceae</taxon>
        <taxon>Zostera</taxon>
    </lineage>
</organism>
<accession>A0A0K9NZE1</accession>
<comment type="caution">
    <text evidence="3">The sequence shown here is derived from an EMBL/GenBank/DDBJ whole genome shotgun (WGS) entry which is preliminary data.</text>
</comment>
<evidence type="ECO:0000313" key="3">
    <source>
        <dbReference type="EMBL" id="KMZ62088.1"/>
    </source>
</evidence>
<protein>
    <recommendedName>
        <fullName evidence="2">BRO1 domain-containing protein</fullName>
    </recommendedName>
</protein>
<gene>
    <name evidence="3" type="ORF">ZOSMA_48G00070</name>
</gene>
<proteinExistence type="inferred from homology"/>
<evidence type="ECO:0000313" key="4">
    <source>
        <dbReference type="Proteomes" id="UP000036987"/>
    </source>
</evidence>
<dbReference type="STRING" id="29655.A0A0K9NZE1"/>
<keyword evidence="4" id="KW-1185">Reference proteome</keyword>
<comment type="similarity">
    <text evidence="1">Belongs to the BROX family.</text>
</comment>
<dbReference type="SMART" id="SM01041">
    <property type="entry name" value="BRO1"/>
    <property type="match status" value="1"/>
</dbReference>
<feature type="domain" description="BRO1" evidence="2">
    <location>
        <begin position="1"/>
        <end position="387"/>
    </location>
</feature>
<sequence length="387" mass="44119">MLLKFTDPSKLKTKRIIYENVFPARDSATLELLKELSSNRRLIEESINDKSLLTEAIAREMSGGLTSRVEQDLRKLDFYLPLLENLILYVESHDIPMVRKWVADIGIQWSSAMKESSGLFGGSKYFRVNNLQFEIGMCTYLYGALLRDNAFEIQSEDLVESTALYRKAAGVFEYLANVILVPLQSEFTGEFPPEGVTAMSDIMSLVCLADAQAVVVKRSEQNNSSSGVLSKLHFGITQMLDEALSILRSNARYFSDVSSNSRLLEFLISCSFLHRLRSQRYFAKDIRTRHCNGGTEGEFGVAVAVLRNAVAGLKNARPPKDPKWREVFHQEASSTNEFLEKFEHENILVYREKIVDYDKIPLLEGRKIVDTIPYEPQKFVREFDFMT</sequence>
<dbReference type="CDD" id="cd09247">
    <property type="entry name" value="BRO1_Alix_like_2"/>
    <property type="match status" value="1"/>
</dbReference>
<dbReference type="EMBL" id="LFYR01001410">
    <property type="protein sequence ID" value="KMZ62088.1"/>
    <property type="molecule type" value="Genomic_DNA"/>
</dbReference>
<dbReference type="AlphaFoldDB" id="A0A0K9NZE1"/>
<dbReference type="Proteomes" id="UP000036987">
    <property type="component" value="Unassembled WGS sequence"/>
</dbReference>
<dbReference type="GO" id="GO:0043328">
    <property type="term" value="P:protein transport to vacuole involved in ubiquitin-dependent protein catabolic process via the multivesicular body sorting pathway"/>
    <property type="evidence" value="ECO:0000318"/>
    <property type="project" value="GO_Central"/>
</dbReference>
<dbReference type="GO" id="GO:0005768">
    <property type="term" value="C:endosome"/>
    <property type="evidence" value="ECO:0000318"/>
    <property type="project" value="GO_Central"/>
</dbReference>
<dbReference type="InterPro" id="IPR038499">
    <property type="entry name" value="BRO1_sf"/>
</dbReference>